<feature type="region of interest" description="Disordered" evidence="6">
    <location>
        <begin position="140"/>
        <end position="160"/>
    </location>
</feature>
<dbReference type="SUPFAM" id="SSF46565">
    <property type="entry name" value="Chaperone J-domain"/>
    <property type="match status" value="1"/>
</dbReference>
<dbReference type="PROSITE" id="PS50076">
    <property type="entry name" value="DNAJ_2"/>
    <property type="match status" value="1"/>
</dbReference>
<evidence type="ECO:0000256" key="2">
    <source>
        <dbReference type="ARBA" id="ARBA00022692"/>
    </source>
</evidence>
<gene>
    <name evidence="9" type="ORF">EZH22_16040</name>
</gene>
<feature type="domain" description="J" evidence="8">
    <location>
        <begin position="166"/>
        <end position="232"/>
    </location>
</feature>
<proteinExistence type="inferred from homology"/>
<evidence type="ECO:0000259" key="8">
    <source>
        <dbReference type="PROSITE" id="PS50076"/>
    </source>
</evidence>
<evidence type="ECO:0000256" key="6">
    <source>
        <dbReference type="SAM" id="MobiDB-lite"/>
    </source>
</evidence>
<dbReference type="Proteomes" id="UP000596427">
    <property type="component" value="Chromosome"/>
</dbReference>
<evidence type="ECO:0000256" key="4">
    <source>
        <dbReference type="ARBA" id="ARBA00023136"/>
    </source>
</evidence>
<evidence type="ECO:0000313" key="9">
    <source>
        <dbReference type="EMBL" id="QRG04680.1"/>
    </source>
</evidence>
<accession>A0A974PJC2</accession>
<dbReference type="PANTHER" id="PTHR12763">
    <property type="match status" value="1"/>
</dbReference>
<keyword evidence="3 7" id="KW-1133">Transmembrane helix</keyword>
<feature type="region of interest" description="Disordered" evidence="6">
    <location>
        <begin position="219"/>
        <end position="242"/>
    </location>
</feature>
<name>A0A974PJC2_9HYPH</name>
<sequence>MSLGMILSSVALGISFVITAFKFADWLLHSDPGTLVRAGRWLLFGAAVAAVPSLILLLVHEQHTAAMVLGAAMLAVPAFLNWRVFLPRQAFRPLWREGEPPVDQMRGDFGQPPPDPELARRAAIVLEDYLIHAGRPEISTRIDSGATPRTRRHVVRHEDGEMSAEEALDVLGLERGASATAVRAAHRRLMQLVHPDRGGSNYLSTKINRAKDVLLAEAARSVPARSTARRSARRTAPKDAEP</sequence>
<comment type="similarity">
    <text evidence="5">Belongs to the TIM14 family.</text>
</comment>
<dbReference type="FunFam" id="1.10.287.110:FF:000001">
    <property type="entry name" value="Import inner membrane translocase subunit tim14"/>
    <property type="match status" value="1"/>
</dbReference>
<protein>
    <recommendedName>
        <fullName evidence="8">J domain-containing protein</fullName>
    </recommendedName>
</protein>
<dbReference type="AlphaFoldDB" id="A0A974PJC2"/>
<dbReference type="GO" id="GO:0016020">
    <property type="term" value="C:membrane"/>
    <property type="evidence" value="ECO:0007669"/>
    <property type="project" value="UniProtKB-SubCell"/>
</dbReference>
<dbReference type="Gene3D" id="1.10.287.110">
    <property type="entry name" value="DnaJ domain"/>
    <property type="match status" value="1"/>
</dbReference>
<reference evidence="9 10" key="1">
    <citation type="submission" date="2020-10" db="EMBL/GenBank/DDBJ databases">
        <title>Degradation of 1,4-Dioxane by Xanthobacter sp. YN2, via a Novel Group-2 Soluble Di-Iron Monooxygenase.</title>
        <authorList>
            <person name="Ma F."/>
            <person name="Wang Y."/>
            <person name="Yang J."/>
            <person name="Guo H."/>
            <person name="Su D."/>
            <person name="Yu L."/>
        </authorList>
    </citation>
    <scope>NUCLEOTIDE SEQUENCE [LARGE SCALE GENOMIC DNA]</scope>
    <source>
        <strain evidence="9 10">YN2</strain>
    </source>
</reference>
<keyword evidence="4 7" id="KW-0472">Membrane</keyword>
<feature type="transmembrane region" description="Helical" evidence="7">
    <location>
        <begin position="65"/>
        <end position="86"/>
    </location>
</feature>
<organism evidence="9 10">
    <name type="scientific">Xanthobacter dioxanivorans</name>
    <dbReference type="NCBI Taxonomy" id="2528964"/>
    <lineage>
        <taxon>Bacteria</taxon>
        <taxon>Pseudomonadati</taxon>
        <taxon>Pseudomonadota</taxon>
        <taxon>Alphaproteobacteria</taxon>
        <taxon>Hyphomicrobiales</taxon>
        <taxon>Xanthobacteraceae</taxon>
        <taxon>Xanthobacter</taxon>
    </lineage>
</organism>
<evidence type="ECO:0000256" key="1">
    <source>
        <dbReference type="ARBA" id="ARBA00004167"/>
    </source>
</evidence>
<dbReference type="EMBL" id="CP063362">
    <property type="protein sequence ID" value="QRG04680.1"/>
    <property type="molecule type" value="Genomic_DNA"/>
</dbReference>
<keyword evidence="10" id="KW-1185">Reference proteome</keyword>
<dbReference type="PANTHER" id="PTHR12763:SF28">
    <property type="entry name" value="GEO10507P1-RELATED"/>
    <property type="match status" value="1"/>
</dbReference>
<feature type="transmembrane region" description="Helical" evidence="7">
    <location>
        <begin position="6"/>
        <end position="28"/>
    </location>
</feature>
<comment type="subcellular location">
    <subcellularLocation>
        <location evidence="1">Membrane</location>
        <topology evidence="1">Single-pass membrane protein</topology>
    </subcellularLocation>
</comment>
<feature type="transmembrane region" description="Helical" evidence="7">
    <location>
        <begin position="40"/>
        <end position="59"/>
    </location>
</feature>
<evidence type="ECO:0000256" key="5">
    <source>
        <dbReference type="ARBA" id="ARBA00038105"/>
    </source>
</evidence>
<dbReference type="RefSeq" id="WP_203191557.1">
    <property type="nucleotide sequence ID" value="NZ_CP063362.1"/>
</dbReference>
<dbReference type="SMART" id="SM00271">
    <property type="entry name" value="DnaJ"/>
    <property type="match status" value="1"/>
</dbReference>
<evidence type="ECO:0000313" key="10">
    <source>
        <dbReference type="Proteomes" id="UP000596427"/>
    </source>
</evidence>
<dbReference type="KEGG" id="xdi:EZH22_16040"/>
<evidence type="ECO:0000256" key="3">
    <source>
        <dbReference type="ARBA" id="ARBA00022989"/>
    </source>
</evidence>
<dbReference type="InterPro" id="IPR036869">
    <property type="entry name" value="J_dom_sf"/>
</dbReference>
<keyword evidence="2 7" id="KW-0812">Transmembrane</keyword>
<dbReference type="CDD" id="cd06257">
    <property type="entry name" value="DnaJ"/>
    <property type="match status" value="1"/>
</dbReference>
<evidence type="ECO:0000256" key="7">
    <source>
        <dbReference type="SAM" id="Phobius"/>
    </source>
</evidence>
<dbReference type="InterPro" id="IPR001623">
    <property type="entry name" value="DnaJ_domain"/>
</dbReference>